<name>A0A6N6M5U8_9FLAO</name>
<accession>A0A6N6M5U8</accession>
<dbReference type="RefSeq" id="WP_151168822.1">
    <property type="nucleotide sequence ID" value="NZ_WACR01000008.1"/>
</dbReference>
<keyword evidence="1" id="KW-0812">Transmembrane</keyword>
<comment type="caution">
    <text evidence="2">The sequence shown here is derived from an EMBL/GenBank/DDBJ whole genome shotgun (WGS) entry which is preliminary data.</text>
</comment>
<dbReference type="AlphaFoldDB" id="A0A6N6M5U8"/>
<keyword evidence="1" id="KW-0472">Membrane</keyword>
<dbReference type="EMBL" id="WACR01000008">
    <property type="protein sequence ID" value="KAB1063405.1"/>
    <property type="molecule type" value="Genomic_DNA"/>
</dbReference>
<organism evidence="2 3">
    <name type="scientific">Salibacter halophilus</name>
    <dbReference type="NCBI Taxonomy" id="1803916"/>
    <lineage>
        <taxon>Bacteria</taxon>
        <taxon>Pseudomonadati</taxon>
        <taxon>Bacteroidota</taxon>
        <taxon>Flavobacteriia</taxon>
        <taxon>Flavobacteriales</taxon>
        <taxon>Salibacteraceae</taxon>
        <taxon>Salibacter</taxon>
    </lineage>
</organism>
<feature type="transmembrane region" description="Helical" evidence="1">
    <location>
        <begin position="73"/>
        <end position="95"/>
    </location>
</feature>
<dbReference type="Pfam" id="PF04238">
    <property type="entry name" value="DUF420"/>
    <property type="match status" value="1"/>
</dbReference>
<gene>
    <name evidence="2" type="ORF">F3059_10065</name>
</gene>
<feature type="transmembrane region" description="Helical" evidence="1">
    <location>
        <begin position="152"/>
        <end position="170"/>
    </location>
</feature>
<dbReference type="OrthoDB" id="9811380at2"/>
<feature type="transmembrane region" description="Helical" evidence="1">
    <location>
        <begin position="107"/>
        <end position="131"/>
    </location>
</feature>
<feature type="transmembrane region" description="Helical" evidence="1">
    <location>
        <begin position="7"/>
        <end position="25"/>
    </location>
</feature>
<sequence length="171" mass="19640">MKENKNVVRFIWIFTIIVYALVIILHELPQADYEPAFVSFLPMVNAIINGTCFVLLIAALIAIKRKNIALHKAFNTTAMALSVIFLLSYVTNHYFSGDTKYAGEYNTLFYFILITHIALAGISLPFILLAYYRGLTGNIQRHKRLVRFTYPIWLYVTLTGVLVYVFLAPFY</sequence>
<evidence type="ECO:0000313" key="2">
    <source>
        <dbReference type="EMBL" id="KAB1063405.1"/>
    </source>
</evidence>
<dbReference type="PANTHER" id="PTHR37692">
    <property type="entry name" value="HYPOTHETICAL MEMBRANE SPANNING PROTEIN"/>
    <property type="match status" value="1"/>
</dbReference>
<keyword evidence="3" id="KW-1185">Reference proteome</keyword>
<proteinExistence type="predicted"/>
<feature type="transmembrane region" description="Helical" evidence="1">
    <location>
        <begin position="37"/>
        <end position="61"/>
    </location>
</feature>
<dbReference type="PANTHER" id="PTHR37692:SF1">
    <property type="entry name" value="DUF420 DOMAIN-CONTAINING PROTEIN"/>
    <property type="match status" value="1"/>
</dbReference>
<evidence type="ECO:0000313" key="3">
    <source>
        <dbReference type="Proteomes" id="UP000435357"/>
    </source>
</evidence>
<reference evidence="2 3" key="1">
    <citation type="submission" date="2019-09" db="EMBL/GenBank/DDBJ databases">
        <title>Genomes of Cryomorphaceae.</title>
        <authorList>
            <person name="Bowman J.P."/>
        </authorList>
    </citation>
    <scope>NUCLEOTIDE SEQUENCE [LARGE SCALE GENOMIC DNA]</scope>
    <source>
        <strain evidence="2 3">KCTC 52047</strain>
    </source>
</reference>
<evidence type="ECO:0000256" key="1">
    <source>
        <dbReference type="SAM" id="Phobius"/>
    </source>
</evidence>
<protein>
    <submittedName>
        <fullName evidence="2">DUF420 domain-containing protein</fullName>
    </submittedName>
</protein>
<keyword evidence="1" id="KW-1133">Transmembrane helix</keyword>
<dbReference type="Proteomes" id="UP000435357">
    <property type="component" value="Unassembled WGS sequence"/>
</dbReference>
<dbReference type="InterPro" id="IPR007352">
    <property type="entry name" value="DUF420"/>
</dbReference>